<name>C6VZB9_DYAFD</name>
<evidence type="ECO:0000313" key="2">
    <source>
        <dbReference type="Proteomes" id="UP000002011"/>
    </source>
</evidence>
<dbReference type="eggNOG" id="ENOG50332S8">
    <property type="taxonomic scope" value="Bacteria"/>
</dbReference>
<dbReference type="AlphaFoldDB" id="C6VZB9"/>
<keyword evidence="2" id="KW-1185">Reference proteome</keyword>
<dbReference type="HOGENOM" id="CLU_1145433_0_0_10"/>
<proteinExistence type="predicted"/>
<dbReference type="Proteomes" id="UP000002011">
    <property type="component" value="Chromosome"/>
</dbReference>
<accession>C6VZB9</accession>
<dbReference type="STRING" id="471854.Dfer_0462"/>
<evidence type="ECO:0000313" key="1">
    <source>
        <dbReference type="EMBL" id="ACT91731.1"/>
    </source>
</evidence>
<reference evidence="1 2" key="1">
    <citation type="journal article" date="2009" name="Stand. Genomic Sci.">
        <title>Complete genome sequence of Dyadobacter fermentans type strain (NS114).</title>
        <authorList>
            <person name="Lang E."/>
            <person name="Lapidus A."/>
            <person name="Chertkov O."/>
            <person name="Brettin T."/>
            <person name="Detter J.C."/>
            <person name="Han C."/>
            <person name="Copeland A."/>
            <person name="Glavina Del Rio T."/>
            <person name="Nolan M."/>
            <person name="Chen F."/>
            <person name="Lucas S."/>
            <person name="Tice H."/>
            <person name="Cheng J.F."/>
            <person name="Land M."/>
            <person name="Hauser L."/>
            <person name="Chang Y.J."/>
            <person name="Jeffries C.D."/>
            <person name="Kopitz M."/>
            <person name="Bruce D."/>
            <person name="Goodwin L."/>
            <person name="Pitluck S."/>
            <person name="Ovchinnikova G."/>
            <person name="Pati A."/>
            <person name="Ivanova N."/>
            <person name="Mavrommatis K."/>
            <person name="Chen A."/>
            <person name="Palaniappan K."/>
            <person name="Chain P."/>
            <person name="Bristow J."/>
            <person name="Eisen J.A."/>
            <person name="Markowitz V."/>
            <person name="Hugenholtz P."/>
            <person name="Goker M."/>
            <person name="Rohde M."/>
            <person name="Kyrpides N.C."/>
            <person name="Klenk H.P."/>
        </authorList>
    </citation>
    <scope>NUCLEOTIDE SEQUENCE [LARGE SCALE GENOMIC DNA]</scope>
    <source>
        <strain evidence="2">ATCC 700827 / DSM 18053 / CIP 107007 / KCTC 52180 / NS114</strain>
    </source>
</reference>
<gene>
    <name evidence="1" type="ordered locus">Dfer_0462</name>
</gene>
<dbReference type="EMBL" id="CP001619">
    <property type="protein sequence ID" value="ACT91731.1"/>
    <property type="molecule type" value="Genomic_DNA"/>
</dbReference>
<sequence>MPAAIVSAINNSMFRFPNRPSGRDFACIIHHVNQNYMKKTILYLIIILLSLGRAPGQTLRWNYPCKPGTECWNALTSVTERQNACQITGIDLSTLSTEELLLITMEHPFFRSYIAHDSPIEGMGFVLEGFNGFLEFKRRPDAMRALRDVYFREEFRKIQTFPDSAEMGAYSLKLIGVELMMCDDALLDQMSSEEKVHFLQRLHSQWLVKKRYEVVFGGISNEVSAYLFDLILQSMGEELLADHFEPEAIESFRRRLIVRSTAPIEHLLNKFDEYVKSH</sequence>
<organism evidence="1 2">
    <name type="scientific">Dyadobacter fermentans (strain ATCC 700827 / DSM 18053 / CIP 107007 / KCTC 52180 / NS114)</name>
    <dbReference type="NCBI Taxonomy" id="471854"/>
    <lineage>
        <taxon>Bacteria</taxon>
        <taxon>Pseudomonadati</taxon>
        <taxon>Bacteroidota</taxon>
        <taxon>Cytophagia</taxon>
        <taxon>Cytophagales</taxon>
        <taxon>Spirosomataceae</taxon>
        <taxon>Dyadobacter</taxon>
    </lineage>
</organism>
<protein>
    <submittedName>
        <fullName evidence="1">Uncharacterized protein</fullName>
    </submittedName>
</protein>
<dbReference type="KEGG" id="dfe:Dfer_0462"/>